<dbReference type="Proteomes" id="UP000282297">
    <property type="component" value="Chromosome"/>
</dbReference>
<gene>
    <name evidence="2" type="ORF">EIH08_09425</name>
</gene>
<evidence type="ECO:0000313" key="3">
    <source>
        <dbReference type="Proteomes" id="UP000282297"/>
    </source>
</evidence>
<sequence>MSNSLFYVVSTVLFITWFLGFMVFDAGGEIHFVFLAAVLVIVYKIFIDHKTNNKL</sequence>
<evidence type="ECO:0000313" key="2">
    <source>
        <dbReference type="EMBL" id="AZI20886.1"/>
    </source>
</evidence>
<dbReference type="Pfam" id="PF18919">
    <property type="entry name" value="DUF5670"/>
    <property type="match status" value="1"/>
</dbReference>
<name>A0A3G8WYP4_9FLAO</name>
<feature type="transmembrane region" description="Helical" evidence="1">
    <location>
        <begin position="5"/>
        <end position="24"/>
    </location>
</feature>
<reference evidence="3" key="1">
    <citation type="submission" date="2018-11" db="EMBL/GenBank/DDBJ databases">
        <title>Proposal to divide the Flavobacteriaceae and reorganize its genera based on Amino Acid Identity values calculated from whole genome sequences.</title>
        <authorList>
            <person name="Nicholson A.C."/>
            <person name="Gulvik C.A."/>
            <person name="Whitney A.M."/>
            <person name="Humrighouse B.W."/>
            <person name="Bell M."/>
            <person name="Holmes B."/>
            <person name="Steigerwalt A.B."/>
            <person name="Villarma A."/>
            <person name="Sheth M."/>
            <person name="Batra D."/>
            <person name="Pryor J."/>
            <person name="Bernardet J.-F."/>
            <person name="Hugo C."/>
            <person name="Kampfer P."/>
            <person name="Newman J.D."/>
            <person name="McQuiston J.R."/>
        </authorList>
    </citation>
    <scope>NUCLEOTIDE SEQUENCE [LARGE SCALE GENOMIC DNA]</scope>
    <source>
        <strain evidence="3">H4753</strain>
    </source>
</reference>
<feature type="transmembrane region" description="Helical" evidence="1">
    <location>
        <begin position="30"/>
        <end position="47"/>
    </location>
</feature>
<dbReference type="InterPro" id="IPR043727">
    <property type="entry name" value="Lmo0937-like"/>
</dbReference>
<keyword evidence="1" id="KW-0472">Membrane</keyword>
<proteinExistence type="predicted"/>
<dbReference type="NCBIfam" id="NF033488">
    <property type="entry name" value="lmo0937_fam_TM"/>
    <property type="match status" value="1"/>
</dbReference>
<protein>
    <submittedName>
        <fullName evidence="2">Lmo0937 family membrane protein</fullName>
    </submittedName>
</protein>
<dbReference type="EMBL" id="CP034171">
    <property type="protein sequence ID" value="AZI20886.1"/>
    <property type="molecule type" value="Genomic_DNA"/>
</dbReference>
<dbReference type="AlphaFoldDB" id="A0A3G8WYP4"/>
<accession>A0A3G8WYP4</accession>
<organism evidence="2 3">
    <name type="scientific">Chryseobacterium taklimakanense</name>
    <dbReference type="NCBI Taxonomy" id="536441"/>
    <lineage>
        <taxon>Bacteria</taxon>
        <taxon>Pseudomonadati</taxon>
        <taxon>Bacteroidota</taxon>
        <taxon>Flavobacteriia</taxon>
        <taxon>Flavobacteriales</taxon>
        <taxon>Weeksellaceae</taxon>
        <taxon>Chryseobacterium group</taxon>
        <taxon>Chryseobacterium</taxon>
    </lineage>
</organism>
<keyword evidence="1" id="KW-0812">Transmembrane</keyword>
<evidence type="ECO:0000256" key="1">
    <source>
        <dbReference type="SAM" id="Phobius"/>
    </source>
</evidence>
<keyword evidence="1" id="KW-1133">Transmembrane helix</keyword>